<evidence type="ECO:0000313" key="2">
    <source>
        <dbReference type="EMBL" id="PDS24395.1"/>
    </source>
</evidence>
<protein>
    <recommendedName>
        <fullName evidence="4">Carboxypeptidase-like protein</fullName>
    </recommendedName>
</protein>
<proteinExistence type="predicted"/>
<dbReference type="Proteomes" id="UP000220828">
    <property type="component" value="Unassembled WGS sequence"/>
</dbReference>
<dbReference type="RefSeq" id="WP_097554135.1">
    <property type="nucleotide sequence ID" value="NZ_PCMW01000043.1"/>
</dbReference>
<reference evidence="2 3" key="1">
    <citation type="submission" date="2017-09" db="EMBL/GenBank/DDBJ databases">
        <title>Whole genomes of Flavobacteriaceae.</title>
        <authorList>
            <person name="Stine C."/>
            <person name="Li C."/>
            <person name="Tadesse D."/>
        </authorList>
    </citation>
    <scope>NUCLEOTIDE SEQUENCE [LARGE SCALE GENOMIC DNA]</scope>
    <source>
        <strain evidence="2 3">ATCC 35036</strain>
    </source>
</reference>
<feature type="chain" id="PRO_5013763115" description="Carboxypeptidase-like protein" evidence="1">
    <location>
        <begin position="21"/>
        <end position="246"/>
    </location>
</feature>
<dbReference type="SUPFAM" id="SSF49464">
    <property type="entry name" value="Carboxypeptidase regulatory domain-like"/>
    <property type="match status" value="1"/>
</dbReference>
<keyword evidence="1" id="KW-0732">Signal</keyword>
<gene>
    <name evidence="2" type="ORF">B0A77_08295</name>
</gene>
<evidence type="ECO:0000256" key="1">
    <source>
        <dbReference type="SAM" id="SignalP"/>
    </source>
</evidence>
<feature type="signal peptide" evidence="1">
    <location>
        <begin position="1"/>
        <end position="20"/>
    </location>
</feature>
<dbReference type="InterPro" id="IPR008969">
    <property type="entry name" value="CarboxyPept-like_regulatory"/>
</dbReference>
<comment type="caution">
    <text evidence="2">The sequence shown here is derived from an EMBL/GenBank/DDBJ whole genome shotgun (WGS) entry which is preliminary data.</text>
</comment>
<name>A0A2H3KR58_9FLAO</name>
<dbReference type="AlphaFoldDB" id="A0A2H3KR58"/>
<evidence type="ECO:0008006" key="4">
    <source>
        <dbReference type="Google" id="ProtNLM"/>
    </source>
</evidence>
<accession>A0A2H3KR58</accession>
<dbReference type="EMBL" id="PCMW01000043">
    <property type="protein sequence ID" value="PDS24395.1"/>
    <property type="molecule type" value="Genomic_DNA"/>
</dbReference>
<dbReference type="OrthoDB" id="1427655at2"/>
<organism evidence="2 3">
    <name type="scientific">Flavobacterium branchiophilum</name>
    <dbReference type="NCBI Taxonomy" id="55197"/>
    <lineage>
        <taxon>Bacteria</taxon>
        <taxon>Pseudomonadati</taxon>
        <taxon>Bacteroidota</taxon>
        <taxon>Flavobacteriia</taxon>
        <taxon>Flavobacteriales</taxon>
        <taxon>Flavobacteriaceae</taxon>
        <taxon>Flavobacterium</taxon>
    </lineage>
</organism>
<sequence length="246" mass="28305">MKIKINLFLLLIFLSNTLLAQITKVVKGQIMSENKPVMGIQIINLTSEKSTTSDANGFFTIAAQTDDLLVMSSINYNYYRKIIDEKDFNQQVIITLEKKIEQLDEVIVENNSITTENLGIVNKNIKKYTPAERKLKSATDWNFVAVSMSLDPLLNYLSGRTNTLKRALETEKKELHLGKLNFLISDEYYIKTLQIEPNQVMAFKYFLIENTAFKTQMQSKNIQKLKFTMVELAIQFKQLLQSNPSK</sequence>
<dbReference type="Pfam" id="PF13715">
    <property type="entry name" value="CarbopepD_reg_2"/>
    <property type="match status" value="1"/>
</dbReference>
<evidence type="ECO:0000313" key="3">
    <source>
        <dbReference type="Proteomes" id="UP000220828"/>
    </source>
</evidence>